<evidence type="ECO:0000313" key="5">
    <source>
        <dbReference type="EMBL" id="WFD44924.1"/>
    </source>
</evidence>
<dbReference type="InterPro" id="IPR004843">
    <property type="entry name" value="Calcineurin-like_PHP"/>
</dbReference>
<dbReference type="PANTHER" id="PTHR10340">
    <property type="entry name" value="SPHINGOMYELIN PHOSPHODIESTERASE"/>
    <property type="match status" value="1"/>
</dbReference>
<feature type="chain" id="PRO_5042138576" description="Calcineurin-like phosphoesterase domain-containing protein" evidence="3">
    <location>
        <begin position="24"/>
        <end position="744"/>
    </location>
</feature>
<reference evidence="5" key="1">
    <citation type="submission" date="2023-02" db="EMBL/GenBank/DDBJ databases">
        <title>Mating type loci evolution in Malassezia.</title>
        <authorList>
            <person name="Coelho M.A."/>
        </authorList>
    </citation>
    <scope>NUCLEOTIDE SEQUENCE</scope>
    <source>
        <strain evidence="5">CBS 14136</strain>
    </source>
</reference>
<name>A0AAF0JFZ6_9BASI</name>
<keyword evidence="2" id="KW-0325">Glycoprotein</keyword>
<gene>
    <name evidence="5" type="ORF">MPSI1_003598</name>
</gene>
<dbReference type="EMBL" id="CP118380">
    <property type="protein sequence ID" value="WFD44924.1"/>
    <property type="molecule type" value="Genomic_DNA"/>
</dbReference>
<dbReference type="AlphaFoldDB" id="A0AAF0JFZ6"/>
<evidence type="ECO:0000256" key="2">
    <source>
        <dbReference type="ARBA" id="ARBA00023180"/>
    </source>
</evidence>
<dbReference type="SUPFAM" id="SSF56300">
    <property type="entry name" value="Metallo-dependent phosphatases"/>
    <property type="match status" value="1"/>
</dbReference>
<proteinExistence type="predicted"/>
<evidence type="ECO:0000256" key="1">
    <source>
        <dbReference type="ARBA" id="ARBA00022801"/>
    </source>
</evidence>
<dbReference type="PANTHER" id="PTHR10340:SF27">
    <property type="entry name" value="ACL091CP"/>
    <property type="match status" value="1"/>
</dbReference>
<organism evidence="5 6">
    <name type="scientific">Malassezia psittaci</name>
    <dbReference type="NCBI Taxonomy" id="1821823"/>
    <lineage>
        <taxon>Eukaryota</taxon>
        <taxon>Fungi</taxon>
        <taxon>Dikarya</taxon>
        <taxon>Basidiomycota</taxon>
        <taxon>Ustilaginomycotina</taxon>
        <taxon>Malasseziomycetes</taxon>
        <taxon>Malasseziales</taxon>
        <taxon>Malasseziaceae</taxon>
        <taxon>Malassezia</taxon>
    </lineage>
</organism>
<keyword evidence="6" id="KW-1185">Reference proteome</keyword>
<dbReference type="InterPro" id="IPR029052">
    <property type="entry name" value="Metallo-depent_PP-like"/>
</dbReference>
<feature type="domain" description="Calcineurin-like phosphoesterase" evidence="4">
    <location>
        <begin position="338"/>
        <end position="552"/>
    </location>
</feature>
<dbReference type="GO" id="GO:0008081">
    <property type="term" value="F:phosphoric diester hydrolase activity"/>
    <property type="evidence" value="ECO:0007669"/>
    <property type="project" value="TreeGrafter"/>
</dbReference>
<keyword evidence="1" id="KW-0378">Hydrolase</keyword>
<dbReference type="Gene3D" id="3.60.21.10">
    <property type="match status" value="1"/>
</dbReference>
<keyword evidence="3" id="KW-0732">Signal</keyword>
<feature type="signal peptide" evidence="3">
    <location>
        <begin position="1"/>
        <end position="23"/>
    </location>
</feature>
<dbReference type="GO" id="GO:0005615">
    <property type="term" value="C:extracellular space"/>
    <property type="evidence" value="ECO:0007669"/>
    <property type="project" value="TreeGrafter"/>
</dbReference>
<accession>A0AAF0JFZ6</accession>
<evidence type="ECO:0000259" key="4">
    <source>
        <dbReference type="Pfam" id="PF00149"/>
    </source>
</evidence>
<dbReference type="Proteomes" id="UP001214628">
    <property type="component" value="Chromosome 6"/>
</dbReference>
<evidence type="ECO:0000313" key="6">
    <source>
        <dbReference type="Proteomes" id="UP001214628"/>
    </source>
</evidence>
<sequence length="744" mass="83782">MLALLRLAVWTTLVAQLFNEVQAKPSAGTPVYTGVKSFPTEVFAGMYYEPKSMEQEPRPKVARFNGGYFPDSLNNPTQLPTAPPQSEVLMPPQLHGKAQVDQLIKDAFNIAGQLFKKDQQLSATCDLCRTGLATLQKLAHVSPEIVPDILGSICDTFGVFDLLNFKQECKRTLSKAVYGGPITQVLSSANFSANAMDAQGICGQVPSLNLCPKPTEKFSDDFLDKWFKGKRHAPQSVVQRWERRLENRIKKQRPKSELLRVPHLTDLHVDGRYMVGTESDCTFGATVACCRVNSYNNTKFHGSFLHGPLPDSEIVHKANYWGSLECDTPWALMANSFQALKELGGSKSWDFAIFTGDLVSHDDLYRYSHDLAEYSEQALYDMFKHYLGDVPLIPSLGNHDTSPENLMAPKSLPQNMGSEFQWDIEYVAQLWSSKNWLNDKQANQVRAHQGGYSISPRKGFRIIALNTDFWYYVNFYNYINMENPDMSGNLRFLTDELLAAEQAGERVWIIGHVLTGWSGAEALNRPGNLFYQIVSRFAPHTLAHIFFGHTHEDHFQLFYFNDNGASLSADRHTKNAVAQAFIAPSITPYMKLNPAIRVLSVDPDTYEVMDYDQYYSQIAEFDDLIRSRANHGPVWRHLYSAREAYSNFNASLSAGTYRAGVHLNGTKWPQYASLNGTFWAALTDEMEVRPELLTYFSDIQSRLSPTAKTCTTSACYKANLCYLRAGSPLQGQQCDPDYDTVARS</sequence>
<protein>
    <recommendedName>
        <fullName evidence="4">Calcineurin-like phosphoesterase domain-containing protein</fullName>
    </recommendedName>
</protein>
<dbReference type="Pfam" id="PF00149">
    <property type="entry name" value="Metallophos"/>
    <property type="match status" value="1"/>
</dbReference>
<evidence type="ECO:0000256" key="3">
    <source>
        <dbReference type="SAM" id="SignalP"/>
    </source>
</evidence>
<dbReference type="CDD" id="cd00842">
    <property type="entry name" value="MPP_ASMase"/>
    <property type="match status" value="1"/>
</dbReference>
<dbReference type="InterPro" id="IPR041805">
    <property type="entry name" value="ASMase/PPN1_MPP"/>
</dbReference>